<dbReference type="GO" id="GO:0048513">
    <property type="term" value="P:animal organ development"/>
    <property type="evidence" value="ECO:0007669"/>
    <property type="project" value="UniProtKB-ARBA"/>
</dbReference>
<keyword evidence="8" id="KW-0804">Transcription</keyword>
<dbReference type="InterPro" id="IPR050370">
    <property type="entry name" value="HES_HEY"/>
</dbReference>
<dbReference type="GO" id="GO:0030154">
    <property type="term" value="P:cell differentiation"/>
    <property type="evidence" value="ECO:0007669"/>
    <property type="project" value="UniProtKB-KW"/>
</dbReference>
<dbReference type="PROSITE" id="PS50888">
    <property type="entry name" value="BHLH"/>
    <property type="match status" value="1"/>
</dbReference>
<dbReference type="Pfam" id="PF00010">
    <property type="entry name" value="HLH"/>
    <property type="match status" value="1"/>
</dbReference>
<proteinExistence type="predicted"/>
<dbReference type="SMART" id="SM00353">
    <property type="entry name" value="HLH"/>
    <property type="match status" value="1"/>
</dbReference>
<evidence type="ECO:0000256" key="4">
    <source>
        <dbReference type="ARBA" id="ARBA00022782"/>
    </source>
</evidence>
<sequence>MYALTNCPLSSLLSDRVPICLIRNIPRRMAPTYTRDSANTMLSTKDKHKLRKPVVEKMRRDRINTCIEQLKTLLEREFHKQDPNAKLEKADILEMTVGFLKQQLQPQSPVRQRAHSEGHSQCWRETLHFLSSSSMKDMTLLNLQRAGQDICPSSPLSSQHQNHSQGSVKQATSGHEPVWRPW</sequence>
<evidence type="ECO:0000256" key="13">
    <source>
        <dbReference type="ARBA" id="ARBA00081413"/>
    </source>
</evidence>
<evidence type="ECO:0000256" key="1">
    <source>
        <dbReference type="ARBA" id="ARBA00004123"/>
    </source>
</evidence>
<dbReference type="CDD" id="cd11461">
    <property type="entry name" value="bHLH-O_HES5"/>
    <property type="match status" value="1"/>
</dbReference>
<protein>
    <recommendedName>
        <fullName evidence="12">Transcription factor HES-5</fullName>
    </recommendedName>
    <alternativeName>
        <fullName evidence="13">Hairy and enhancer of split 5</fullName>
    </alternativeName>
</protein>
<dbReference type="GO" id="GO:0007399">
    <property type="term" value="P:nervous system development"/>
    <property type="evidence" value="ECO:0007669"/>
    <property type="project" value="UniProtKB-KW"/>
</dbReference>
<evidence type="ECO:0000256" key="2">
    <source>
        <dbReference type="ARBA" id="ARBA00022473"/>
    </source>
</evidence>
<keyword evidence="4" id="KW-0221">Differentiation</keyword>
<evidence type="ECO:0000313" key="17">
    <source>
        <dbReference type="Proteomes" id="UP001356427"/>
    </source>
</evidence>
<dbReference type="AlphaFoldDB" id="A0AAN8LYY9"/>
<keyword evidence="5" id="KW-0524">Neurogenesis</keyword>
<keyword evidence="17" id="KW-1185">Reference proteome</keyword>
<evidence type="ECO:0000256" key="7">
    <source>
        <dbReference type="ARBA" id="ARBA00023125"/>
    </source>
</evidence>
<keyword evidence="3" id="KW-0678">Repressor</keyword>
<comment type="subunit">
    <text evidence="10">Transcription repression requires formation of a complex with a corepressor protein of the Groucho/TLE family.</text>
</comment>
<keyword evidence="9" id="KW-0539">Nucleus</keyword>
<accession>A0AAN8LYY9</accession>
<reference evidence="16 17" key="1">
    <citation type="submission" date="2021-04" db="EMBL/GenBank/DDBJ databases">
        <authorList>
            <person name="De Guttry C."/>
            <person name="Zahm M."/>
            <person name="Klopp C."/>
            <person name="Cabau C."/>
            <person name="Louis A."/>
            <person name="Berthelot C."/>
            <person name="Parey E."/>
            <person name="Roest Crollius H."/>
            <person name="Montfort J."/>
            <person name="Robinson-Rechavi M."/>
            <person name="Bucao C."/>
            <person name="Bouchez O."/>
            <person name="Gislard M."/>
            <person name="Lluch J."/>
            <person name="Milhes M."/>
            <person name="Lampietro C."/>
            <person name="Lopez Roques C."/>
            <person name="Donnadieu C."/>
            <person name="Braasch I."/>
            <person name="Desvignes T."/>
            <person name="Postlethwait J."/>
            <person name="Bobe J."/>
            <person name="Wedekind C."/>
            <person name="Guiguen Y."/>
        </authorList>
    </citation>
    <scope>NUCLEOTIDE SEQUENCE [LARGE SCALE GENOMIC DNA]</scope>
    <source>
        <strain evidence="16">Cs_M1</strain>
        <tissue evidence="16">Blood</tissue>
    </source>
</reference>
<gene>
    <name evidence="16" type="ORF">J4Q44_G00084560</name>
</gene>
<feature type="compositionally biased region" description="Polar residues" evidence="14">
    <location>
        <begin position="154"/>
        <end position="173"/>
    </location>
</feature>
<evidence type="ECO:0000256" key="8">
    <source>
        <dbReference type="ARBA" id="ARBA00023163"/>
    </source>
</evidence>
<evidence type="ECO:0000256" key="10">
    <source>
        <dbReference type="ARBA" id="ARBA00023791"/>
    </source>
</evidence>
<keyword evidence="6" id="KW-0805">Transcription regulation</keyword>
<keyword evidence="7" id="KW-0238">DNA-binding</keyword>
<dbReference type="InterPro" id="IPR036638">
    <property type="entry name" value="HLH_DNA-bd_sf"/>
</dbReference>
<feature type="region of interest" description="Disordered" evidence="14">
    <location>
        <begin position="151"/>
        <end position="182"/>
    </location>
</feature>
<dbReference type="GO" id="GO:0005634">
    <property type="term" value="C:nucleus"/>
    <property type="evidence" value="ECO:0007669"/>
    <property type="project" value="UniProtKB-SubCell"/>
</dbReference>
<name>A0AAN8LYY9_9TELE</name>
<dbReference type="GO" id="GO:0003677">
    <property type="term" value="F:DNA binding"/>
    <property type="evidence" value="ECO:0007669"/>
    <property type="project" value="UniProtKB-KW"/>
</dbReference>
<keyword evidence="2" id="KW-0217">Developmental protein</keyword>
<comment type="subcellular location">
    <subcellularLocation>
        <location evidence="1">Nucleus</location>
    </subcellularLocation>
</comment>
<dbReference type="EMBL" id="JAGTTL010000006">
    <property type="protein sequence ID" value="KAK6321480.1"/>
    <property type="molecule type" value="Genomic_DNA"/>
</dbReference>
<dbReference type="Gene3D" id="4.10.280.10">
    <property type="entry name" value="Helix-loop-helix DNA-binding domain"/>
    <property type="match status" value="1"/>
</dbReference>
<evidence type="ECO:0000256" key="12">
    <source>
        <dbReference type="ARBA" id="ARBA00072975"/>
    </source>
</evidence>
<feature type="domain" description="BHLH" evidence="15">
    <location>
        <begin position="47"/>
        <end position="103"/>
    </location>
</feature>
<evidence type="ECO:0000256" key="3">
    <source>
        <dbReference type="ARBA" id="ARBA00022491"/>
    </source>
</evidence>
<evidence type="ECO:0000256" key="11">
    <source>
        <dbReference type="ARBA" id="ARBA00060201"/>
    </source>
</evidence>
<evidence type="ECO:0000256" key="9">
    <source>
        <dbReference type="ARBA" id="ARBA00023242"/>
    </source>
</evidence>
<evidence type="ECO:0000259" key="15">
    <source>
        <dbReference type="PROSITE" id="PS50888"/>
    </source>
</evidence>
<dbReference type="GO" id="GO:0097150">
    <property type="term" value="P:neuronal stem cell population maintenance"/>
    <property type="evidence" value="ECO:0007669"/>
    <property type="project" value="UniProtKB-ARBA"/>
</dbReference>
<dbReference type="GO" id="GO:0046983">
    <property type="term" value="F:protein dimerization activity"/>
    <property type="evidence" value="ECO:0007669"/>
    <property type="project" value="InterPro"/>
</dbReference>
<dbReference type="GO" id="GO:0045596">
    <property type="term" value="P:negative regulation of cell differentiation"/>
    <property type="evidence" value="ECO:0007669"/>
    <property type="project" value="UniProtKB-ARBA"/>
</dbReference>
<evidence type="ECO:0000256" key="14">
    <source>
        <dbReference type="SAM" id="MobiDB-lite"/>
    </source>
</evidence>
<dbReference type="PANTHER" id="PTHR10985">
    <property type="entry name" value="BASIC HELIX-LOOP-HELIX TRANSCRIPTION FACTOR, HES-RELATED"/>
    <property type="match status" value="1"/>
</dbReference>
<dbReference type="InterPro" id="IPR011598">
    <property type="entry name" value="bHLH_dom"/>
</dbReference>
<evidence type="ECO:0000256" key="5">
    <source>
        <dbReference type="ARBA" id="ARBA00022902"/>
    </source>
</evidence>
<comment type="function">
    <text evidence="11">Transcriptional repressor of genes that require a bHLH protein for their transcription. Plays an important role as neurogenesis negative regulator.</text>
</comment>
<organism evidence="16 17">
    <name type="scientific">Coregonus suidteri</name>
    <dbReference type="NCBI Taxonomy" id="861788"/>
    <lineage>
        <taxon>Eukaryota</taxon>
        <taxon>Metazoa</taxon>
        <taxon>Chordata</taxon>
        <taxon>Craniata</taxon>
        <taxon>Vertebrata</taxon>
        <taxon>Euteleostomi</taxon>
        <taxon>Actinopterygii</taxon>
        <taxon>Neopterygii</taxon>
        <taxon>Teleostei</taxon>
        <taxon>Protacanthopterygii</taxon>
        <taxon>Salmoniformes</taxon>
        <taxon>Salmonidae</taxon>
        <taxon>Coregoninae</taxon>
        <taxon>Coregonus</taxon>
    </lineage>
</organism>
<evidence type="ECO:0000313" key="16">
    <source>
        <dbReference type="EMBL" id="KAK6321480.1"/>
    </source>
</evidence>
<dbReference type="FunFam" id="4.10.280.10:FF:000033">
    <property type="entry name" value="Transcription factor HES-5"/>
    <property type="match status" value="1"/>
</dbReference>
<dbReference type="Proteomes" id="UP001356427">
    <property type="component" value="Unassembled WGS sequence"/>
</dbReference>
<evidence type="ECO:0000256" key="6">
    <source>
        <dbReference type="ARBA" id="ARBA00023015"/>
    </source>
</evidence>
<dbReference type="SUPFAM" id="SSF47459">
    <property type="entry name" value="HLH, helix-loop-helix DNA-binding domain"/>
    <property type="match status" value="1"/>
</dbReference>
<comment type="caution">
    <text evidence="16">The sequence shown here is derived from an EMBL/GenBank/DDBJ whole genome shotgun (WGS) entry which is preliminary data.</text>
</comment>